<accession>A0A834LAE5</accession>
<keyword evidence="6" id="KW-1185">Reference proteome</keyword>
<sequence length="378" mass="43468">MHDDVVTSVSTAWESHFVNNVRVLVTINLCRVIASSQVDKKQVNLVDEHLMKNACPSALQSMDFSLLQKEYTQEGKVEIAIAEKARCTDWRDLDLRVSCSLYASFDELPRETWSGFDLYKCDGFWYLPPHLVAAMEAQSSFKARDDDVLLASSMKTGTTWLKALIPCIMDPYARLVNDDDDGMPSPRLFRTHLPYTKLPESIKSPGNSKIVYITRNPKDAFVSLWHFFNSIRTVEQGPLPLIQMFDKYCNGVHAFGPFHDHVLEYWKESVKRPGKILFLKYEELKRDPRGEVKKLALFLGRPFGKEEEVDKVLWRCSFERLKSLEVNRNGVDPWVGFPHTAYFRLGVVGDWKNSLTEEMKERLDQITSKKMEGSGLDL</sequence>
<evidence type="ECO:0000313" key="5">
    <source>
        <dbReference type="EMBL" id="KAF7130198.1"/>
    </source>
</evidence>
<feature type="domain" description="Sulfotransferase" evidence="4">
    <location>
        <begin position="181"/>
        <end position="375"/>
    </location>
</feature>
<proteinExistence type="inferred from homology"/>
<dbReference type="EC" id="2.8.2.-" evidence="3"/>
<gene>
    <name evidence="5" type="ORF">RHSIM_Rhsim10G0058000</name>
</gene>
<dbReference type="GO" id="GO:0008146">
    <property type="term" value="F:sulfotransferase activity"/>
    <property type="evidence" value="ECO:0007669"/>
    <property type="project" value="InterPro"/>
</dbReference>
<evidence type="ECO:0000313" key="6">
    <source>
        <dbReference type="Proteomes" id="UP000626092"/>
    </source>
</evidence>
<reference evidence="5" key="1">
    <citation type="submission" date="2019-11" db="EMBL/GenBank/DDBJ databases">
        <authorList>
            <person name="Liu Y."/>
            <person name="Hou J."/>
            <person name="Li T.-Q."/>
            <person name="Guan C.-H."/>
            <person name="Wu X."/>
            <person name="Wu H.-Z."/>
            <person name="Ling F."/>
            <person name="Zhang R."/>
            <person name="Shi X.-G."/>
            <person name="Ren J.-P."/>
            <person name="Chen E.-F."/>
            <person name="Sun J.-M."/>
        </authorList>
    </citation>
    <scope>NUCLEOTIDE SEQUENCE</scope>
    <source>
        <strain evidence="5">Adult_tree_wgs_1</strain>
        <tissue evidence="5">Leaves</tissue>
    </source>
</reference>
<name>A0A834LAE5_RHOSS</name>
<dbReference type="Gene3D" id="3.40.50.300">
    <property type="entry name" value="P-loop containing nucleotide triphosphate hydrolases"/>
    <property type="match status" value="1"/>
</dbReference>
<dbReference type="Proteomes" id="UP000626092">
    <property type="component" value="Unassembled WGS sequence"/>
</dbReference>
<dbReference type="InterPro" id="IPR027417">
    <property type="entry name" value="P-loop_NTPase"/>
</dbReference>
<evidence type="ECO:0000256" key="1">
    <source>
        <dbReference type="ARBA" id="ARBA00005771"/>
    </source>
</evidence>
<dbReference type="PANTHER" id="PTHR11783">
    <property type="entry name" value="SULFOTRANSFERASE SULT"/>
    <property type="match status" value="1"/>
</dbReference>
<comment type="caution">
    <text evidence="5">The sequence shown here is derived from an EMBL/GenBank/DDBJ whole genome shotgun (WGS) entry which is preliminary data.</text>
</comment>
<dbReference type="Pfam" id="PF00685">
    <property type="entry name" value="Sulfotransfer_1"/>
    <property type="match status" value="1"/>
</dbReference>
<dbReference type="EMBL" id="WJXA01000010">
    <property type="protein sequence ID" value="KAF7130198.1"/>
    <property type="molecule type" value="Genomic_DNA"/>
</dbReference>
<dbReference type="SUPFAM" id="SSF52540">
    <property type="entry name" value="P-loop containing nucleoside triphosphate hydrolases"/>
    <property type="match status" value="1"/>
</dbReference>
<evidence type="ECO:0000256" key="2">
    <source>
        <dbReference type="ARBA" id="ARBA00022679"/>
    </source>
</evidence>
<dbReference type="AlphaFoldDB" id="A0A834LAE5"/>
<dbReference type="OrthoDB" id="205623at2759"/>
<protein>
    <recommendedName>
        <fullName evidence="3">Sulfotransferase</fullName>
        <ecNumber evidence="3">2.8.2.-</ecNumber>
    </recommendedName>
</protein>
<evidence type="ECO:0000259" key="4">
    <source>
        <dbReference type="Pfam" id="PF00685"/>
    </source>
</evidence>
<evidence type="ECO:0000256" key="3">
    <source>
        <dbReference type="RuleBase" id="RU361155"/>
    </source>
</evidence>
<keyword evidence="2 3" id="KW-0808">Transferase</keyword>
<organism evidence="5 6">
    <name type="scientific">Rhododendron simsii</name>
    <name type="common">Sims's rhododendron</name>
    <dbReference type="NCBI Taxonomy" id="118357"/>
    <lineage>
        <taxon>Eukaryota</taxon>
        <taxon>Viridiplantae</taxon>
        <taxon>Streptophyta</taxon>
        <taxon>Embryophyta</taxon>
        <taxon>Tracheophyta</taxon>
        <taxon>Spermatophyta</taxon>
        <taxon>Magnoliopsida</taxon>
        <taxon>eudicotyledons</taxon>
        <taxon>Gunneridae</taxon>
        <taxon>Pentapetalae</taxon>
        <taxon>asterids</taxon>
        <taxon>Ericales</taxon>
        <taxon>Ericaceae</taxon>
        <taxon>Ericoideae</taxon>
        <taxon>Rhodoreae</taxon>
        <taxon>Rhododendron</taxon>
    </lineage>
</organism>
<comment type="similarity">
    <text evidence="1 3">Belongs to the sulfotransferase 1 family.</text>
</comment>
<dbReference type="InterPro" id="IPR000863">
    <property type="entry name" value="Sulfotransferase_dom"/>
</dbReference>